<dbReference type="Pfam" id="PF03748">
    <property type="entry name" value="FliL"/>
    <property type="match status" value="1"/>
</dbReference>
<keyword evidence="9 10" id="KW-0472">Membrane</keyword>
<evidence type="ECO:0000313" key="12">
    <source>
        <dbReference type="EMBL" id="MFC3578699.1"/>
    </source>
</evidence>
<organism evidence="12 13">
    <name type="scientific">Sphingomonas hylomeconis</name>
    <dbReference type="NCBI Taxonomy" id="1395958"/>
    <lineage>
        <taxon>Bacteria</taxon>
        <taxon>Pseudomonadati</taxon>
        <taxon>Pseudomonadota</taxon>
        <taxon>Alphaproteobacteria</taxon>
        <taxon>Sphingomonadales</taxon>
        <taxon>Sphingomonadaceae</taxon>
        <taxon>Sphingomonas</taxon>
    </lineage>
</organism>
<dbReference type="RefSeq" id="WP_261293888.1">
    <property type="nucleotide sequence ID" value="NZ_JANQBK010000004.1"/>
</dbReference>
<evidence type="ECO:0000256" key="7">
    <source>
        <dbReference type="ARBA" id="ARBA00022779"/>
    </source>
</evidence>
<evidence type="ECO:0000256" key="5">
    <source>
        <dbReference type="ARBA" id="ARBA00022500"/>
    </source>
</evidence>
<dbReference type="PANTHER" id="PTHR35091:SF2">
    <property type="entry name" value="FLAGELLAR PROTEIN FLIL"/>
    <property type="match status" value="1"/>
</dbReference>
<evidence type="ECO:0000256" key="1">
    <source>
        <dbReference type="ARBA" id="ARBA00002254"/>
    </source>
</evidence>
<comment type="caution">
    <text evidence="12">The sequence shown here is derived from an EMBL/GenBank/DDBJ whole genome shotgun (WGS) entry which is preliminary data.</text>
</comment>
<evidence type="ECO:0000256" key="3">
    <source>
        <dbReference type="ARBA" id="ARBA00008281"/>
    </source>
</evidence>
<feature type="region of interest" description="Disordered" evidence="11">
    <location>
        <begin position="51"/>
        <end position="73"/>
    </location>
</feature>
<gene>
    <name evidence="12" type="ORF">ACFONA_00855</name>
</gene>
<evidence type="ECO:0000256" key="10">
    <source>
        <dbReference type="RuleBase" id="RU364125"/>
    </source>
</evidence>
<keyword evidence="12" id="KW-0966">Cell projection</keyword>
<keyword evidence="8 10" id="KW-1133">Transmembrane helix</keyword>
<keyword evidence="4" id="KW-1003">Cell membrane</keyword>
<name>A0ABV7SNZ1_9SPHN</name>
<dbReference type="PANTHER" id="PTHR35091">
    <property type="entry name" value="FLAGELLAR PROTEIN FLIL"/>
    <property type="match status" value="1"/>
</dbReference>
<dbReference type="InterPro" id="IPR005503">
    <property type="entry name" value="FliL"/>
</dbReference>
<sequence>MSDPEHDAAGTPTAAAPAKKKRLIIVGAAAAVLLAAGGGWAMLGGSNDKAEATAEQAPAHGEEAEGGGESFVDVPPMVVNLRTPDGGARFLKIHLVLVPGPKATPEKLTQRLPLLLDAYQSVLRELRPDDLAGSAAVYRIKEELLVRATTTLGADQVKDVLIQDLIQQ</sequence>
<dbReference type="Proteomes" id="UP001595713">
    <property type="component" value="Unassembled WGS sequence"/>
</dbReference>
<comment type="similarity">
    <text evidence="3 10">Belongs to the FliL family.</text>
</comment>
<comment type="subcellular location">
    <subcellularLocation>
        <location evidence="10">Cell inner membrane</location>
    </subcellularLocation>
    <subcellularLocation>
        <location evidence="2">Cell membrane</location>
        <topology evidence="2">Single-pass membrane protein</topology>
    </subcellularLocation>
</comment>
<evidence type="ECO:0000256" key="9">
    <source>
        <dbReference type="ARBA" id="ARBA00023136"/>
    </source>
</evidence>
<keyword evidence="5 10" id="KW-0145">Chemotaxis</keyword>
<dbReference type="EMBL" id="JBHRXP010000001">
    <property type="protein sequence ID" value="MFC3578699.1"/>
    <property type="molecule type" value="Genomic_DNA"/>
</dbReference>
<evidence type="ECO:0000256" key="8">
    <source>
        <dbReference type="ARBA" id="ARBA00022989"/>
    </source>
</evidence>
<proteinExistence type="inferred from homology"/>
<feature type="transmembrane region" description="Helical" evidence="10">
    <location>
        <begin position="23"/>
        <end position="43"/>
    </location>
</feature>
<keyword evidence="10" id="KW-0997">Cell inner membrane</keyword>
<keyword evidence="7 10" id="KW-0283">Flagellar rotation</keyword>
<evidence type="ECO:0000256" key="4">
    <source>
        <dbReference type="ARBA" id="ARBA00022475"/>
    </source>
</evidence>
<reference evidence="13" key="1">
    <citation type="journal article" date="2019" name="Int. J. Syst. Evol. Microbiol.">
        <title>The Global Catalogue of Microorganisms (GCM) 10K type strain sequencing project: providing services to taxonomists for standard genome sequencing and annotation.</title>
        <authorList>
            <consortium name="The Broad Institute Genomics Platform"/>
            <consortium name="The Broad Institute Genome Sequencing Center for Infectious Disease"/>
            <person name="Wu L."/>
            <person name="Ma J."/>
        </authorList>
    </citation>
    <scope>NUCLEOTIDE SEQUENCE [LARGE SCALE GENOMIC DNA]</scope>
    <source>
        <strain evidence="13">KCTC 42739</strain>
    </source>
</reference>
<protein>
    <recommendedName>
        <fullName evidence="10">Flagellar protein FliL</fullName>
    </recommendedName>
</protein>
<comment type="function">
    <text evidence="1 10">Controls the rotational direction of flagella during chemotaxis.</text>
</comment>
<keyword evidence="13" id="KW-1185">Reference proteome</keyword>
<evidence type="ECO:0000313" key="13">
    <source>
        <dbReference type="Proteomes" id="UP001595713"/>
    </source>
</evidence>
<evidence type="ECO:0000256" key="11">
    <source>
        <dbReference type="SAM" id="MobiDB-lite"/>
    </source>
</evidence>
<accession>A0ABV7SNZ1</accession>
<evidence type="ECO:0000256" key="6">
    <source>
        <dbReference type="ARBA" id="ARBA00022692"/>
    </source>
</evidence>
<keyword evidence="6 10" id="KW-0812">Transmembrane</keyword>
<keyword evidence="12" id="KW-0282">Flagellum</keyword>
<keyword evidence="12" id="KW-0969">Cilium</keyword>
<evidence type="ECO:0000256" key="2">
    <source>
        <dbReference type="ARBA" id="ARBA00004162"/>
    </source>
</evidence>